<accession>A0A645BE82</accession>
<name>A0A645BE82_9ZZZZ</name>
<evidence type="ECO:0000313" key="1">
    <source>
        <dbReference type="EMBL" id="MPM63368.1"/>
    </source>
</evidence>
<gene>
    <name evidence="1" type="ORF">SDC9_110248</name>
</gene>
<comment type="caution">
    <text evidence="1">The sequence shown here is derived from an EMBL/GenBank/DDBJ whole genome shotgun (WGS) entry which is preliminary data.</text>
</comment>
<proteinExistence type="predicted"/>
<sequence>MLAAHEAVIARLAARIGRHLALQPAREQAVHLQRGIGGAQGVEIFGVRVAADHQRIAGAGVDELDHAVRGIAQTDDFARTQQPGQARQQGFGLNMGDLTIRQLARGGQGRDAELLQHVGGQHAPRLGAHAVQQHGQPFARQQQRQQRGEHRQLARAVVAGQHDDGLLAGGKPRKPCVRGVEKTAHLLQRLPLDAHGDAERTDLQVADVAVQDLSEKVGGLRAIQCLGTACAATDFLEIVADAHGGTGWIGCGRHIFTDV</sequence>
<organism evidence="1">
    <name type="scientific">bioreactor metagenome</name>
    <dbReference type="NCBI Taxonomy" id="1076179"/>
    <lineage>
        <taxon>unclassified sequences</taxon>
        <taxon>metagenomes</taxon>
        <taxon>ecological metagenomes</taxon>
    </lineage>
</organism>
<protein>
    <submittedName>
        <fullName evidence="1">Uncharacterized protein</fullName>
    </submittedName>
</protein>
<reference evidence="1" key="1">
    <citation type="submission" date="2019-08" db="EMBL/GenBank/DDBJ databases">
        <authorList>
            <person name="Kucharzyk K."/>
            <person name="Murdoch R.W."/>
            <person name="Higgins S."/>
            <person name="Loffler F."/>
        </authorList>
    </citation>
    <scope>NUCLEOTIDE SEQUENCE</scope>
</reference>
<dbReference type="EMBL" id="VSSQ01019371">
    <property type="protein sequence ID" value="MPM63368.1"/>
    <property type="molecule type" value="Genomic_DNA"/>
</dbReference>
<dbReference type="AlphaFoldDB" id="A0A645BE82"/>